<organism evidence="1 2">
    <name type="scientific">Trifolium medium</name>
    <dbReference type="NCBI Taxonomy" id="97028"/>
    <lineage>
        <taxon>Eukaryota</taxon>
        <taxon>Viridiplantae</taxon>
        <taxon>Streptophyta</taxon>
        <taxon>Embryophyta</taxon>
        <taxon>Tracheophyta</taxon>
        <taxon>Spermatophyta</taxon>
        <taxon>Magnoliopsida</taxon>
        <taxon>eudicotyledons</taxon>
        <taxon>Gunneridae</taxon>
        <taxon>Pentapetalae</taxon>
        <taxon>rosids</taxon>
        <taxon>fabids</taxon>
        <taxon>Fabales</taxon>
        <taxon>Fabaceae</taxon>
        <taxon>Papilionoideae</taxon>
        <taxon>50 kb inversion clade</taxon>
        <taxon>NPAAA clade</taxon>
        <taxon>Hologalegina</taxon>
        <taxon>IRL clade</taxon>
        <taxon>Trifolieae</taxon>
        <taxon>Trifolium</taxon>
    </lineage>
</organism>
<evidence type="ECO:0000313" key="2">
    <source>
        <dbReference type="Proteomes" id="UP000265520"/>
    </source>
</evidence>
<sequence>IGGGGGLKGEDGGKVL</sequence>
<proteinExistence type="predicted"/>
<protein>
    <submittedName>
        <fullName evidence="1">Uncharacterized protein</fullName>
    </submittedName>
</protein>
<reference evidence="1 2" key="1">
    <citation type="journal article" date="2018" name="Front. Plant Sci.">
        <title>Red Clover (Trifolium pratense) and Zigzag Clover (T. medium) - A Picture of Genomic Similarities and Differences.</title>
        <authorList>
            <person name="Dluhosova J."/>
            <person name="Istvanek J."/>
            <person name="Nedelnik J."/>
            <person name="Repkova J."/>
        </authorList>
    </citation>
    <scope>NUCLEOTIDE SEQUENCE [LARGE SCALE GENOMIC DNA]</scope>
    <source>
        <strain evidence="2">cv. 10/8</strain>
        <tissue evidence="1">Leaf</tissue>
    </source>
</reference>
<accession>A0A392TX76</accession>
<dbReference type="AlphaFoldDB" id="A0A392TX76"/>
<name>A0A392TX76_9FABA</name>
<feature type="non-terminal residue" evidence="1">
    <location>
        <position position="1"/>
    </location>
</feature>
<keyword evidence="2" id="KW-1185">Reference proteome</keyword>
<dbReference type="Proteomes" id="UP000265520">
    <property type="component" value="Unassembled WGS sequence"/>
</dbReference>
<dbReference type="EMBL" id="LXQA010665138">
    <property type="protein sequence ID" value="MCI64880.1"/>
    <property type="molecule type" value="Genomic_DNA"/>
</dbReference>
<evidence type="ECO:0000313" key="1">
    <source>
        <dbReference type="EMBL" id="MCI64880.1"/>
    </source>
</evidence>
<comment type="caution">
    <text evidence="1">The sequence shown here is derived from an EMBL/GenBank/DDBJ whole genome shotgun (WGS) entry which is preliminary data.</text>
</comment>